<dbReference type="AlphaFoldDB" id="A0A1M4V3I9"/>
<dbReference type="GO" id="GO:0044780">
    <property type="term" value="P:bacterial-type flagellum assembly"/>
    <property type="evidence" value="ECO:0007669"/>
    <property type="project" value="InterPro"/>
</dbReference>
<dbReference type="STRING" id="1122195.SAMN02745164_00834"/>
<dbReference type="Pfam" id="PF05130">
    <property type="entry name" value="FlgN"/>
    <property type="match status" value="1"/>
</dbReference>
<name>A0A1M4V3I9_MARH1</name>
<dbReference type="RefSeq" id="WP_072863736.1">
    <property type="nucleotide sequence ID" value="NZ_FQUI01000009.1"/>
</dbReference>
<comment type="caution">
    <text evidence="1">The sequence shown here is derived from an EMBL/GenBank/DDBJ whole genome shotgun (WGS) entry which is preliminary data.</text>
</comment>
<sequence length="160" mass="18645">MSDIDIKKIVHEELNILVDLFYYMEKLKNGILNNDEIKSLNFVVSKISENALNLSKIEKQRIEIFNNFASQMALKNTLKDFIKYFDKKDKEIAKILKEISEKLMDISSLNSTLKELLKARIEYNDILIKLFMGSENTVPVYNKNGIYNKTIDQSKANWQG</sequence>
<dbReference type="Proteomes" id="UP000184334">
    <property type="component" value="Unassembled WGS sequence"/>
</dbReference>
<reference evidence="1" key="1">
    <citation type="submission" date="2016-11" db="EMBL/GenBank/DDBJ databases">
        <authorList>
            <person name="Varghese N."/>
            <person name="Submissions S."/>
        </authorList>
    </citation>
    <scope>NUCLEOTIDE SEQUENCE [LARGE SCALE GENOMIC DNA]</scope>
    <source>
        <strain evidence="1">DSM 16785</strain>
    </source>
</reference>
<dbReference type="OrthoDB" id="46410at2"/>
<proteinExistence type="predicted"/>
<protein>
    <submittedName>
        <fullName evidence="1">FlgN protein</fullName>
    </submittedName>
</protein>
<keyword evidence="2" id="KW-1185">Reference proteome</keyword>
<dbReference type="EMBL" id="FQUI01000009">
    <property type="protein sequence ID" value="SHE63470.1"/>
    <property type="molecule type" value="Genomic_DNA"/>
</dbReference>
<evidence type="ECO:0000313" key="1">
    <source>
        <dbReference type="EMBL" id="SHE63470.1"/>
    </source>
</evidence>
<gene>
    <name evidence="1" type="ORF">SAMN02745164_00834</name>
</gene>
<evidence type="ECO:0000313" key="2">
    <source>
        <dbReference type="Proteomes" id="UP000184334"/>
    </source>
</evidence>
<organism evidence="1 2">
    <name type="scientific">Marinitoga hydrogenitolerans (strain DSM 16785 / JCM 12826 / AT1271)</name>
    <dbReference type="NCBI Taxonomy" id="1122195"/>
    <lineage>
        <taxon>Bacteria</taxon>
        <taxon>Thermotogati</taxon>
        <taxon>Thermotogota</taxon>
        <taxon>Thermotogae</taxon>
        <taxon>Petrotogales</taxon>
        <taxon>Petrotogaceae</taxon>
        <taxon>Marinitoga</taxon>
    </lineage>
</organism>
<dbReference type="InterPro" id="IPR007809">
    <property type="entry name" value="FlgN-like"/>
</dbReference>
<dbReference type="Gene3D" id="1.20.58.300">
    <property type="entry name" value="FlgN-like"/>
    <property type="match status" value="1"/>
</dbReference>
<accession>A0A1M4V3I9</accession>